<feature type="transmembrane region" description="Helical" evidence="3">
    <location>
        <begin position="805"/>
        <end position="826"/>
    </location>
</feature>
<evidence type="ECO:0000256" key="3">
    <source>
        <dbReference type="SAM" id="Phobius"/>
    </source>
</evidence>
<organism evidence="4 5">
    <name type="scientific">Clostridium moniliforme</name>
    <dbReference type="NCBI Taxonomy" id="39489"/>
    <lineage>
        <taxon>Bacteria</taxon>
        <taxon>Bacillati</taxon>
        <taxon>Bacillota</taxon>
        <taxon>Clostridia</taxon>
        <taxon>Eubacteriales</taxon>
        <taxon>Clostridiaceae</taxon>
        <taxon>Clostridium</taxon>
    </lineage>
</organism>
<keyword evidence="3" id="KW-1133">Transmembrane helix</keyword>
<keyword evidence="5" id="KW-1185">Reference proteome</keyword>
<evidence type="ECO:0000256" key="1">
    <source>
        <dbReference type="SAM" id="Coils"/>
    </source>
</evidence>
<feature type="region of interest" description="Disordered" evidence="2">
    <location>
        <begin position="427"/>
        <end position="448"/>
    </location>
</feature>
<feature type="transmembrane region" description="Helical" evidence="3">
    <location>
        <begin position="285"/>
        <end position="306"/>
    </location>
</feature>
<dbReference type="Proteomes" id="UP000783390">
    <property type="component" value="Unassembled WGS sequence"/>
</dbReference>
<dbReference type="EMBL" id="JAGGJZ010000003">
    <property type="protein sequence ID" value="MBP1889873.1"/>
    <property type="molecule type" value="Genomic_DNA"/>
</dbReference>
<keyword evidence="1" id="KW-0175">Coiled coil</keyword>
<feature type="compositionally biased region" description="Polar residues" evidence="2">
    <location>
        <begin position="229"/>
        <end position="241"/>
    </location>
</feature>
<feature type="transmembrane region" description="Helical" evidence="3">
    <location>
        <begin position="341"/>
        <end position="364"/>
    </location>
</feature>
<evidence type="ECO:0000256" key="2">
    <source>
        <dbReference type="SAM" id="MobiDB-lite"/>
    </source>
</evidence>
<protein>
    <submittedName>
        <fullName evidence="4">Uncharacterized protein</fullName>
    </submittedName>
</protein>
<comment type="caution">
    <text evidence="4">The sequence shown here is derived from an EMBL/GenBank/DDBJ whole genome shotgun (WGS) entry which is preliminary data.</text>
</comment>
<evidence type="ECO:0000313" key="4">
    <source>
        <dbReference type="EMBL" id="MBP1889873.1"/>
    </source>
</evidence>
<name>A0ABS4F0T8_9CLOT</name>
<sequence length="1142" mass="123402">MADNDSVGKIGLDLEIQGDDIEKQIEHMASKIGSQISKTLEGITGKFDFSSMTKGISESLNRSFNSINETIKSNVEKNKQSILKTIEEIKERALDAIRSIMANAKKIKLPLNFEPVKNIVMPNQTTAKTVSSRGPPKTNTVNLESIKAQIDNLSSSLDITNRRIEQQQEKLAGLREAYNSTFNQARKNKIEEQILKTEATINKLISKSDKAGFKLADLDAEFERLSNAAKSSSSGVNQANESIKRTSSAANNASRSLRNANNTTRQYRNNMNSARSVTRMFIRSMFMWGMVFPIVMKGISAVAGYVGSALMTNAQFANSLEQIRTNLMVAFMPIYQAVLPALNALMSALATVTAYIAAFVSALFGKTYQASFGAAKHMNASIAAMKNMEKQGKKTGGAVKGVGDSTEKAAKKIKGALAGFDEINKLSMPKDPKDKAPKAPKGGGGGIDPIPMVAPNVDLGPTSAAMQKINGMVKKLKDIISRIFQPFKAAWAREGAATIASIKYALHGIWELIRSIGHSFLEVWTNGTGEAILVVILQILQNIFNIIGDIGITFANAWNAGGIGTAIVQGLANAFLNVLTLIKHMGDSLRQVWGEVGPGVAKTFMSILHSTSKVLENLTQKLVYVWDHGGSHLFQGFIRLGAKVFELAGYIYTQFVVPMVNWFINNIAPVIAKVADVVGTIFDAFSNLIGWLLGSGKPVLDIMIITVTAFFAAWKVAKLMAFIQQAGGVVGVLGNIGRALKECTLTKIADRIETMKLTLMYAKDFIVSLGKGTLELIKQAGQFVINTGLKIADATAQGVMTAATVAWNAVCVIATTVTTALGAAIAFLTSPIGIAILAITAIIATGVLLYKHWDVVKAKAIEVWGKIKDVFNTFKNWLQGVFQRDWSKSFGILGNLLNAFLRNVHNIFGGVKRIFGGIIDFVSGVFTGNWRRAWNGVKEIFRGAFQSLGGIAKAPLNAVIGIVNGAISGINSISFDVPSWVPMFGGRHFGPSIPHMPYLAKGGIVDKPTQAVVGEAGTEAVVPLENNTGGLDLLANKLTERINNILATSSSLLQQPNLTMLGQSSNVDNTNTNDPNYLEKLKEAIIEAIKESKEDKEDKYNGNSDRDMGDIVLKVGENEFGRIAIKTINKLNKISGKQLLIL</sequence>
<proteinExistence type="predicted"/>
<keyword evidence="3" id="KW-0472">Membrane</keyword>
<dbReference type="RefSeq" id="WP_209796758.1">
    <property type="nucleotide sequence ID" value="NZ_JAGGJZ010000003.1"/>
</dbReference>
<reference evidence="4 5" key="1">
    <citation type="submission" date="2021-03" db="EMBL/GenBank/DDBJ databases">
        <title>Genomic Encyclopedia of Type Strains, Phase IV (KMG-IV): sequencing the most valuable type-strain genomes for metagenomic binning, comparative biology and taxonomic classification.</title>
        <authorList>
            <person name="Goeker M."/>
        </authorList>
    </citation>
    <scope>NUCLEOTIDE SEQUENCE [LARGE SCALE GENOMIC DNA]</scope>
    <source>
        <strain evidence="4 5">DSM 3984</strain>
    </source>
</reference>
<feature type="compositionally biased region" description="Basic and acidic residues" evidence="2">
    <location>
        <begin position="427"/>
        <end position="437"/>
    </location>
</feature>
<feature type="compositionally biased region" description="Low complexity" evidence="2">
    <location>
        <begin position="247"/>
        <end position="262"/>
    </location>
</feature>
<keyword evidence="3" id="KW-0812">Transmembrane</keyword>
<feature type="transmembrane region" description="Helical" evidence="3">
    <location>
        <begin position="699"/>
        <end position="717"/>
    </location>
</feature>
<feature type="region of interest" description="Disordered" evidence="2">
    <location>
        <begin position="229"/>
        <end position="263"/>
    </location>
</feature>
<feature type="coiled-coil region" evidence="1">
    <location>
        <begin position="143"/>
        <end position="207"/>
    </location>
</feature>
<feature type="transmembrane region" description="Helical" evidence="3">
    <location>
        <begin position="832"/>
        <end position="850"/>
    </location>
</feature>
<gene>
    <name evidence="4" type="ORF">J2Z53_001456</name>
</gene>
<accession>A0ABS4F0T8</accession>
<evidence type="ECO:0000313" key="5">
    <source>
        <dbReference type="Proteomes" id="UP000783390"/>
    </source>
</evidence>